<gene>
    <name evidence="1" type="ORF">TR91705</name>
</gene>
<name>A0A0V0JB03_SCHSO</name>
<dbReference type="AlphaFoldDB" id="A0A0V0JB03"/>
<evidence type="ECO:0000313" key="1">
    <source>
        <dbReference type="EMBL" id="JAP62397.1"/>
    </source>
</evidence>
<dbReference type="InterPro" id="IPR052579">
    <property type="entry name" value="Zinc_finger_SWIM"/>
</dbReference>
<dbReference type="PANTHER" id="PTHR31569">
    <property type="entry name" value="SWIM-TYPE DOMAIN-CONTAINING PROTEIN"/>
    <property type="match status" value="1"/>
</dbReference>
<organism evidence="1">
    <name type="scientific">Schistocephalus solidus</name>
    <name type="common">Tapeworm</name>
    <dbReference type="NCBI Taxonomy" id="70667"/>
    <lineage>
        <taxon>Eukaryota</taxon>
        <taxon>Metazoa</taxon>
        <taxon>Spiralia</taxon>
        <taxon>Lophotrochozoa</taxon>
        <taxon>Platyhelminthes</taxon>
        <taxon>Cestoda</taxon>
        <taxon>Eucestoda</taxon>
        <taxon>Diphyllobothriidea</taxon>
        <taxon>Diphyllobothriidae</taxon>
        <taxon>Schistocephalus</taxon>
    </lineage>
</organism>
<sequence>MDCTAEFTRSFCQHTFPNFNAFNEALLLFQNSTGTAFKLLSSTLFPEGTLERKLMNYRYMRYVCIFHKKTGRLTQDNIGCPARFSVGTRHGSLRIVKYDMLHNHDRVDAEKLPQPGSDIVEIPYASSEGVDCSSHFQRIFQSLSFASFSELQAKMDEFQRATGSLYARRNTKRFPVGSAESKSLVYRSFAYECYHYGSHKSGSVMQRNRRSAKIGCRSKIYVSCSRNMLKIVRYDVRHNHGVTPDEARLYPRNRRLTQSQLAVVEDLLETTQENNVVKEFIETNFDTSVTMSDVRNIKTKIKVSREHISQEFMISKVHPRLDELQCLTTSVNRAQFFRRLHCLTSLIEFWRNGVDVDIVPRDNRSDNICGFEGASAGDPPPASAFSNTPTGRRFHDAQGSPGTMRFSSFPENSACEFGKDDDEYELKPFDNRRLDFSNLRNAWS</sequence>
<accession>A0A0V0JB03</accession>
<dbReference type="GO" id="GO:0003677">
    <property type="term" value="F:DNA binding"/>
    <property type="evidence" value="ECO:0007669"/>
    <property type="project" value="UniProtKB-KW"/>
</dbReference>
<keyword evidence="1" id="KW-0238">DNA-binding</keyword>
<dbReference type="EMBL" id="GEEE01000828">
    <property type="protein sequence ID" value="JAP62397.1"/>
    <property type="molecule type" value="Transcribed_RNA"/>
</dbReference>
<reference evidence="1" key="1">
    <citation type="submission" date="2016-01" db="EMBL/GenBank/DDBJ databases">
        <title>Reference transcriptome for the parasite Schistocephalus solidus: insights into the molecular evolution of parasitism.</title>
        <authorList>
            <person name="Hebert F.O."/>
            <person name="Grambauer S."/>
            <person name="Barber I."/>
            <person name="Landry C.R."/>
            <person name="Aubin-Horth N."/>
        </authorList>
    </citation>
    <scope>NUCLEOTIDE SEQUENCE</scope>
</reference>
<proteinExistence type="predicted"/>
<protein>
    <submittedName>
        <fullName evidence="1">FAR1 DNA-binding domain</fullName>
    </submittedName>
</protein>
<dbReference type="PANTHER" id="PTHR31569:SF4">
    <property type="entry name" value="SWIM-TYPE DOMAIN-CONTAINING PROTEIN"/>
    <property type="match status" value="1"/>
</dbReference>